<reference evidence="1" key="2">
    <citation type="submission" date="2019-06" db="EMBL/GenBank/DDBJ databases">
        <title>Genomics analysis of Aphanomyces spp. identifies a new class of oomycete effector associated with host adaptation.</title>
        <authorList>
            <person name="Gaulin E."/>
        </authorList>
    </citation>
    <scope>NUCLEOTIDE SEQUENCE</scope>
    <source>
        <strain evidence="1">CBS 578.67</strain>
    </source>
</reference>
<dbReference type="SUPFAM" id="SSF54637">
    <property type="entry name" value="Thioesterase/thiol ester dehydrase-isomerase"/>
    <property type="match status" value="1"/>
</dbReference>
<dbReference type="Gene3D" id="3.10.129.10">
    <property type="entry name" value="Hotdog Thioesterase"/>
    <property type="match status" value="1"/>
</dbReference>
<dbReference type="Proteomes" id="UP000332933">
    <property type="component" value="Unassembled WGS sequence"/>
</dbReference>
<dbReference type="InterPro" id="IPR027961">
    <property type="entry name" value="DUF4442"/>
</dbReference>
<dbReference type="EMBL" id="CAADRA010000004">
    <property type="protein sequence ID" value="VFT77326.1"/>
    <property type="molecule type" value="Genomic_DNA"/>
</dbReference>
<keyword evidence="3" id="KW-1185">Reference proteome</keyword>
<dbReference type="InterPro" id="IPR029069">
    <property type="entry name" value="HotDog_dom_sf"/>
</dbReference>
<evidence type="ECO:0000313" key="3">
    <source>
        <dbReference type="Proteomes" id="UP000332933"/>
    </source>
</evidence>
<dbReference type="CDD" id="cd03443">
    <property type="entry name" value="PaaI_thioesterase"/>
    <property type="match status" value="1"/>
</dbReference>
<gene>
    <name evidence="2" type="primary">Aste57867_100</name>
    <name evidence="1" type="ORF">As57867_000100</name>
    <name evidence="2" type="ORF">ASTE57867_100</name>
</gene>
<dbReference type="EMBL" id="VJMH01000004">
    <property type="protein sequence ID" value="KAF0720675.1"/>
    <property type="molecule type" value="Genomic_DNA"/>
</dbReference>
<proteinExistence type="predicted"/>
<organism evidence="2 3">
    <name type="scientific">Aphanomyces stellatus</name>
    <dbReference type="NCBI Taxonomy" id="120398"/>
    <lineage>
        <taxon>Eukaryota</taxon>
        <taxon>Sar</taxon>
        <taxon>Stramenopiles</taxon>
        <taxon>Oomycota</taxon>
        <taxon>Saprolegniomycetes</taxon>
        <taxon>Saprolegniales</taxon>
        <taxon>Verrucalvaceae</taxon>
        <taxon>Aphanomyces</taxon>
    </lineage>
</organism>
<dbReference type="Pfam" id="PF14539">
    <property type="entry name" value="DUF4442"/>
    <property type="match status" value="1"/>
</dbReference>
<dbReference type="AlphaFoldDB" id="A0A485K5W2"/>
<accession>A0A485K5W2</accession>
<name>A0A485K5W2_9STRA</name>
<sequence length="168" mass="18020">MTAPANKLAGLVAKINQSGLPSTLREAALSTAFNTQVKMAGVAGIHIESLSDSQSVLHLKNRFRVQNHIGGVHACGMALLAESATGVVFGMNVRDSHLPLLKSMSVNYVKRASGDLKAVATLTSEQRDAIQRDDKGNFVVDVVVTDSKGEQPIEVQMTWAWTPKRPKA</sequence>
<dbReference type="OrthoDB" id="10255641at2759"/>
<evidence type="ECO:0000313" key="2">
    <source>
        <dbReference type="EMBL" id="VFT77326.1"/>
    </source>
</evidence>
<protein>
    <submittedName>
        <fullName evidence="2">Aste57867_100 protein</fullName>
    </submittedName>
</protein>
<reference evidence="2 3" key="1">
    <citation type="submission" date="2019-03" db="EMBL/GenBank/DDBJ databases">
        <authorList>
            <person name="Gaulin E."/>
            <person name="Dumas B."/>
        </authorList>
    </citation>
    <scope>NUCLEOTIDE SEQUENCE [LARGE SCALE GENOMIC DNA]</scope>
    <source>
        <strain evidence="2">CBS 568.67</strain>
    </source>
</reference>
<evidence type="ECO:0000313" key="1">
    <source>
        <dbReference type="EMBL" id="KAF0720675.1"/>
    </source>
</evidence>